<name>A0A1G9LNE4_9BACT</name>
<evidence type="ECO:0000256" key="5">
    <source>
        <dbReference type="ARBA" id="ARBA00022692"/>
    </source>
</evidence>
<feature type="chain" id="PRO_5011713086" evidence="10">
    <location>
        <begin position="29"/>
        <end position="549"/>
    </location>
</feature>
<dbReference type="EMBL" id="FNGA01000007">
    <property type="protein sequence ID" value="SDL63446.1"/>
    <property type="molecule type" value="Genomic_DNA"/>
</dbReference>
<keyword evidence="4" id="KW-1134">Transmembrane beta strand</keyword>
<comment type="similarity">
    <text evidence="2">Belongs to the outer membrane factor (OMF) (TC 1.B.17) family.</text>
</comment>
<dbReference type="PANTHER" id="PTHR30026:SF22">
    <property type="entry name" value="OUTER MEMBRANE EFFLUX PROTEIN"/>
    <property type="match status" value="1"/>
</dbReference>
<dbReference type="RefSeq" id="WP_092163436.1">
    <property type="nucleotide sequence ID" value="NZ_FNGA01000007.1"/>
</dbReference>
<dbReference type="STRING" id="246191.SAMN05660337_3462"/>
<dbReference type="GO" id="GO:0015288">
    <property type="term" value="F:porin activity"/>
    <property type="evidence" value="ECO:0007669"/>
    <property type="project" value="TreeGrafter"/>
</dbReference>
<dbReference type="PANTHER" id="PTHR30026">
    <property type="entry name" value="OUTER MEMBRANE PROTEIN TOLC"/>
    <property type="match status" value="1"/>
</dbReference>
<feature type="signal peptide" evidence="10">
    <location>
        <begin position="1"/>
        <end position="28"/>
    </location>
</feature>
<dbReference type="InterPro" id="IPR051906">
    <property type="entry name" value="TolC-like"/>
</dbReference>
<organism evidence="11 12">
    <name type="scientific">Maridesulfovibrio ferrireducens</name>
    <dbReference type="NCBI Taxonomy" id="246191"/>
    <lineage>
        <taxon>Bacteria</taxon>
        <taxon>Pseudomonadati</taxon>
        <taxon>Thermodesulfobacteriota</taxon>
        <taxon>Desulfovibrionia</taxon>
        <taxon>Desulfovibrionales</taxon>
        <taxon>Desulfovibrionaceae</taxon>
        <taxon>Maridesulfovibrio</taxon>
    </lineage>
</organism>
<evidence type="ECO:0000256" key="8">
    <source>
        <dbReference type="SAM" id="Coils"/>
    </source>
</evidence>
<evidence type="ECO:0000256" key="2">
    <source>
        <dbReference type="ARBA" id="ARBA00007613"/>
    </source>
</evidence>
<dbReference type="InterPro" id="IPR003423">
    <property type="entry name" value="OMP_efflux"/>
</dbReference>
<dbReference type="AlphaFoldDB" id="A0A1G9LNE4"/>
<protein>
    <submittedName>
        <fullName evidence="11">Outer membrane protein, adhesin transport system</fullName>
    </submittedName>
</protein>
<keyword evidence="10" id="KW-0732">Signal</keyword>
<comment type="subcellular location">
    <subcellularLocation>
        <location evidence="1">Cell outer membrane</location>
    </subcellularLocation>
</comment>
<evidence type="ECO:0000256" key="9">
    <source>
        <dbReference type="SAM" id="MobiDB-lite"/>
    </source>
</evidence>
<proteinExistence type="inferred from homology"/>
<feature type="compositionally biased region" description="Low complexity" evidence="9">
    <location>
        <begin position="130"/>
        <end position="140"/>
    </location>
</feature>
<dbReference type="Pfam" id="PF02321">
    <property type="entry name" value="OEP"/>
    <property type="match status" value="2"/>
</dbReference>
<dbReference type="OrthoDB" id="9814637at2"/>
<dbReference type="Proteomes" id="UP000199053">
    <property type="component" value="Unassembled WGS sequence"/>
</dbReference>
<gene>
    <name evidence="11" type="ORF">SAMN05660337_3462</name>
</gene>
<evidence type="ECO:0000256" key="3">
    <source>
        <dbReference type="ARBA" id="ARBA00022448"/>
    </source>
</evidence>
<evidence type="ECO:0000256" key="6">
    <source>
        <dbReference type="ARBA" id="ARBA00023136"/>
    </source>
</evidence>
<keyword evidence="5" id="KW-0812">Transmembrane</keyword>
<sequence length="549" mass="61186">MFQATFNIICILFVICAPFSPLNGNAYAVTPDLKTKPELNSNTVKQDPSNSLNELSTQIAQKDSVPAQKTPLNALSQINIDEEYISADDINFFDTNATPIKRKSTANQTGPSVSNATQTEAAKPEITQNATASTTADPASTDKGAVLTLHEACRLAVLHHPLIDRALATRQEEEANYNISKSVYYPRIDFQANLGPKHDLKTDITEYGDSSVSMTQTIFNFGGLQDEVASARLKADSARLRFARTNEDIAALTINSYLTILQAKQLLRVYENSLQFYQKLLETFWERYNAGISSKADAQKVEVSLKSTESQLVIQNEQFKTAKVLLENIIKQSVADIEPNVNLLKVGILGNAEDSYSRALNFNISLRATQAEIESQKMVISAKSTEYLPSLGYKLQAKNEMQQHNDDKNSFDAQLTLNWNLFNGFATDEKIKKEEAILKRLEATKHTTELEIKNILDNAFNSYDSSAKEYQLAKEAYDSSIYLMSLYLSEFDLGIRTLLDLITAREGQTSAAVREVNARFARIRATLNIILEEGRLADVLNLPIEKGFL</sequence>
<keyword evidence="8" id="KW-0175">Coiled coil</keyword>
<accession>A0A1G9LNE4</accession>
<dbReference type="GO" id="GO:0009279">
    <property type="term" value="C:cell outer membrane"/>
    <property type="evidence" value="ECO:0007669"/>
    <property type="project" value="UniProtKB-SubCell"/>
</dbReference>
<evidence type="ECO:0000256" key="4">
    <source>
        <dbReference type="ARBA" id="ARBA00022452"/>
    </source>
</evidence>
<keyword evidence="3" id="KW-0813">Transport</keyword>
<feature type="coiled-coil region" evidence="8">
    <location>
        <begin position="394"/>
        <end position="458"/>
    </location>
</feature>
<feature type="compositionally biased region" description="Polar residues" evidence="9">
    <location>
        <begin position="105"/>
        <end position="120"/>
    </location>
</feature>
<dbReference type="SUPFAM" id="SSF56954">
    <property type="entry name" value="Outer membrane efflux proteins (OEP)"/>
    <property type="match status" value="1"/>
</dbReference>
<evidence type="ECO:0000313" key="12">
    <source>
        <dbReference type="Proteomes" id="UP000199053"/>
    </source>
</evidence>
<evidence type="ECO:0000256" key="7">
    <source>
        <dbReference type="ARBA" id="ARBA00023237"/>
    </source>
</evidence>
<feature type="region of interest" description="Disordered" evidence="9">
    <location>
        <begin position="102"/>
        <end position="140"/>
    </location>
</feature>
<keyword evidence="7" id="KW-0998">Cell outer membrane</keyword>
<evidence type="ECO:0000256" key="10">
    <source>
        <dbReference type="SAM" id="SignalP"/>
    </source>
</evidence>
<reference evidence="12" key="1">
    <citation type="submission" date="2016-10" db="EMBL/GenBank/DDBJ databases">
        <authorList>
            <person name="Varghese N."/>
            <person name="Submissions S."/>
        </authorList>
    </citation>
    <scope>NUCLEOTIDE SEQUENCE [LARGE SCALE GENOMIC DNA]</scope>
    <source>
        <strain evidence="12">DSM 16995</strain>
    </source>
</reference>
<keyword evidence="12" id="KW-1185">Reference proteome</keyword>
<dbReference type="GO" id="GO:0015562">
    <property type="term" value="F:efflux transmembrane transporter activity"/>
    <property type="evidence" value="ECO:0007669"/>
    <property type="project" value="InterPro"/>
</dbReference>
<evidence type="ECO:0000313" key="11">
    <source>
        <dbReference type="EMBL" id="SDL63446.1"/>
    </source>
</evidence>
<evidence type="ECO:0000256" key="1">
    <source>
        <dbReference type="ARBA" id="ARBA00004442"/>
    </source>
</evidence>
<keyword evidence="6" id="KW-0472">Membrane</keyword>
<dbReference type="Gene3D" id="1.20.1600.10">
    <property type="entry name" value="Outer membrane efflux proteins (OEP)"/>
    <property type="match status" value="1"/>
</dbReference>
<dbReference type="GO" id="GO:1990281">
    <property type="term" value="C:efflux pump complex"/>
    <property type="evidence" value="ECO:0007669"/>
    <property type="project" value="TreeGrafter"/>
</dbReference>